<dbReference type="RefSeq" id="WP_232399225.1">
    <property type="nucleotide sequence ID" value="NZ_CP102173.1"/>
</dbReference>
<accession>A0ABY5MDF4</accession>
<evidence type="ECO:0000313" key="6">
    <source>
        <dbReference type="EMBL" id="UUP15171.1"/>
    </source>
</evidence>
<dbReference type="Pfam" id="PF00364">
    <property type="entry name" value="Biotin_lipoyl"/>
    <property type="match status" value="1"/>
</dbReference>
<keyword evidence="3" id="KW-0276">Fatty acid metabolism</keyword>
<keyword evidence="7" id="KW-1185">Reference proteome</keyword>
<comment type="pathway">
    <text evidence="3">Lipid metabolism; fatty acid biosynthesis.</text>
</comment>
<dbReference type="EMBL" id="CP102173">
    <property type="protein sequence ID" value="UUP15171.1"/>
    <property type="molecule type" value="Genomic_DNA"/>
</dbReference>
<dbReference type="CDD" id="cd06850">
    <property type="entry name" value="biotinyl_domain"/>
    <property type="match status" value="1"/>
</dbReference>
<sequence length="163" mass="16752">MTDIRPDDVAVLSRLMDEHGWTSLRVSIGTTTVVLGEAPAPETAAPPSPARASSSAVRQDTAGAAQDGAGSDPARPHEASTSAGVTVTAPNLGTFYRAPAPGEASYVELGQRVEAEDEVCLIEVMKLYTPVRAGAAGVVVEVLVEDGALVEYGQPLVVIDPDG</sequence>
<protein>
    <recommendedName>
        <fullName evidence="1 3">Biotin carboxyl carrier protein of acetyl-CoA carboxylase</fullName>
    </recommendedName>
</protein>
<dbReference type="InterPro" id="IPR011053">
    <property type="entry name" value="Single_hybrid_motif"/>
</dbReference>
<keyword evidence="2 3" id="KW-0092">Biotin</keyword>
<evidence type="ECO:0000256" key="1">
    <source>
        <dbReference type="ARBA" id="ARBA00017562"/>
    </source>
</evidence>
<dbReference type="Gene3D" id="2.40.50.100">
    <property type="match status" value="1"/>
</dbReference>
<dbReference type="InterPro" id="IPR000089">
    <property type="entry name" value="Biotin_lipoyl"/>
</dbReference>
<evidence type="ECO:0000256" key="4">
    <source>
        <dbReference type="SAM" id="MobiDB-lite"/>
    </source>
</evidence>
<dbReference type="PRINTS" id="PR01071">
    <property type="entry name" value="ACOABIOTINCC"/>
</dbReference>
<organism evidence="6 7">
    <name type="scientific">Aeromicrobium wangtongii</name>
    <dbReference type="NCBI Taxonomy" id="2969247"/>
    <lineage>
        <taxon>Bacteria</taxon>
        <taxon>Bacillati</taxon>
        <taxon>Actinomycetota</taxon>
        <taxon>Actinomycetes</taxon>
        <taxon>Propionibacteriales</taxon>
        <taxon>Nocardioidaceae</taxon>
        <taxon>Aeromicrobium</taxon>
    </lineage>
</organism>
<evidence type="ECO:0000256" key="2">
    <source>
        <dbReference type="ARBA" id="ARBA00023267"/>
    </source>
</evidence>
<reference evidence="6 7" key="1">
    <citation type="submission" date="2022-08" db="EMBL/GenBank/DDBJ databases">
        <title>novel species in genus Aeromicrobium.</title>
        <authorList>
            <person name="Ye L."/>
        </authorList>
    </citation>
    <scope>NUCLEOTIDE SEQUENCE [LARGE SCALE GENOMIC DNA]</scope>
    <source>
        <strain evidence="7">zg-Y1379</strain>
    </source>
</reference>
<evidence type="ECO:0000313" key="7">
    <source>
        <dbReference type="Proteomes" id="UP001316184"/>
    </source>
</evidence>
<feature type="compositionally biased region" description="Low complexity" evidence="4">
    <location>
        <begin position="50"/>
        <end position="73"/>
    </location>
</feature>
<gene>
    <name evidence="6" type="ORF">NQV15_07640</name>
</gene>
<name>A0ABY5MDF4_9ACTN</name>
<feature type="region of interest" description="Disordered" evidence="4">
    <location>
        <begin position="37"/>
        <end position="86"/>
    </location>
</feature>
<dbReference type="InterPro" id="IPR001249">
    <property type="entry name" value="AcCoA_biotinCC"/>
</dbReference>
<keyword evidence="3" id="KW-0275">Fatty acid biosynthesis</keyword>
<proteinExistence type="predicted"/>
<feature type="domain" description="Lipoyl-binding" evidence="5">
    <location>
        <begin position="84"/>
        <end position="160"/>
    </location>
</feature>
<dbReference type="Proteomes" id="UP001316184">
    <property type="component" value="Chromosome"/>
</dbReference>
<dbReference type="PANTHER" id="PTHR45266">
    <property type="entry name" value="OXALOACETATE DECARBOXYLASE ALPHA CHAIN"/>
    <property type="match status" value="1"/>
</dbReference>
<keyword evidence="3" id="KW-0443">Lipid metabolism</keyword>
<evidence type="ECO:0000259" key="5">
    <source>
        <dbReference type="PROSITE" id="PS50968"/>
    </source>
</evidence>
<evidence type="ECO:0000256" key="3">
    <source>
        <dbReference type="RuleBase" id="RU364072"/>
    </source>
</evidence>
<dbReference type="PANTHER" id="PTHR45266:SF3">
    <property type="entry name" value="OXALOACETATE DECARBOXYLASE ALPHA CHAIN"/>
    <property type="match status" value="1"/>
</dbReference>
<keyword evidence="3" id="KW-0444">Lipid biosynthesis</keyword>
<dbReference type="PROSITE" id="PS50968">
    <property type="entry name" value="BIOTINYL_LIPOYL"/>
    <property type="match status" value="1"/>
</dbReference>
<comment type="function">
    <text evidence="3">This protein is a component of the acetyl coenzyme A carboxylase complex; first, biotin carboxylase catalyzes the carboxylation of the carrier protein and then the transcarboxylase transfers the carboxyl group to form malonyl-CoA.</text>
</comment>
<dbReference type="SUPFAM" id="SSF51230">
    <property type="entry name" value="Single hybrid motif"/>
    <property type="match status" value="1"/>
</dbReference>
<dbReference type="InterPro" id="IPR050709">
    <property type="entry name" value="Biotin_Carboxyl_Carrier/Decarb"/>
</dbReference>